<evidence type="ECO:0000313" key="11">
    <source>
        <dbReference type="Proteomes" id="UP000177690"/>
    </source>
</evidence>
<feature type="transmembrane region" description="Helical" evidence="8">
    <location>
        <begin position="321"/>
        <end position="342"/>
    </location>
</feature>
<name>A0A1G1ZU32_9BACT</name>
<evidence type="ECO:0000256" key="7">
    <source>
        <dbReference type="ARBA" id="ARBA00023136"/>
    </source>
</evidence>
<feature type="domain" description="Type II secretion system protein GspF" evidence="9">
    <location>
        <begin position="219"/>
        <end position="340"/>
    </location>
</feature>
<keyword evidence="5 8" id="KW-0812">Transmembrane</keyword>
<protein>
    <recommendedName>
        <fullName evidence="9">Type II secretion system protein GspF domain-containing protein</fullName>
    </recommendedName>
</protein>
<feature type="transmembrane region" description="Helical" evidence="8">
    <location>
        <begin position="167"/>
        <end position="186"/>
    </location>
</feature>
<evidence type="ECO:0000259" key="9">
    <source>
        <dbReference type="Pfam" id="PF00482"/>
    </source>
</evidence>
<dbReference type="InterPro" id="IPR003004">
    <property type="entry name" value="GspF/PilC"/>
</dbReference>
<accession>A0A1G1ZU32</accession>
<dbReference type="GO" id="GO:0005886">
    <property type="term" value="C:plasma membrane"/>
    <property type="evidence" value="ECO:0007669"/>
    <property type="project" value="UniProtKB-SubCell"/>
</dbReference>
<organism evidence="10 11">
    <name type="scientific">Candidatus Harrisonbacteria bacterium RIFCSPLOWO2_02_FULL_41_13b</name>
    <dbReference type="NCBI Taxonomy" id="1798409"/>
    <lineage>
        <taxon>Bacteria</taxon>
        <taxon>Candidatus Harrisoniibacteriota</taxon>
    </lineage>
</organism>
<comment type="similarity">
    <text evidence="2">Belongs to the GSP F family.</text>
</comment>
<keyword evidence="7 8" id="KW-0472">Membrane</keyword>
<evidence type="ECO:0000256" key="1">
    <source>
        <dbReference type="ARBA" id="ARBA00004429"/>
    </source>
</evidence>
<comment type="caution">
    <text evidence="10">The sequence shown here is derived from an EMBL/GenBank/DDBJ whole genome shotgun (WGS) entry which is preliminary data.</text>
</comment>
<evidence type="ECO:0000313" key="10">
    <source>
        <dbReference type="EMBL" id="OGY67636.1"/>
    </source>
</evidence>
<dbReference type="Pfam" id="PF00482">
    <property type="entry name" value="T2SSF"/>
    <property type="match status" value="2"/>
</dbReference>
<keyword evidence="3" id="KW-1003">Cell membrane</keyword>
<gene>
    <name evidence="10" type="ORF">A3I24_03330</name>
</gene>
<evidence type="ECO:0000256" key="8">
    <source>
        <dbReference type="SAM" id="Phobius"/>
    </source>
</evidence>
<dbReference type="Gene3D" id="1.20.81.30">
    <property type="entry name" value="Type II secretion system (T2SS), domain F"/>
    <property type="match status" value="2"/>
</dbReference>
<feature type="domain" description="Type II secretion system protein GspF" evidence="9">
    <location>
        <begin position="14"/>
        <end position="137"/>
    </location>
</feature>
<feature type="transmembrane region" description="Helical" evidence="8">
    <location>
        <begin position="114"/>
        <end position="136"/>
    </location>
</feature>
<dbReference type="PANTHER" id="PTHR30012">
    <property type="entry name" value="GENERAL SECRETION PATHWAY PROTEIN"/>
    <property type="match status" value="1"/>
</dbReference>
<feature type="non-terminal residue" evidence="10">
    <location>
        <position position="1"/>
    </location>
</feature>
<reference evidence="10 11" key="1">
    <citation type="journal article" date="2016" name="Nat. Commun.">
        <title>Thousands of microbial genomes shed light on interconnected biogeochemical processes in an aquifer system.</title>
        <authorList>
            <person name="Anantharaman K."/>
            <person name="Brown C.T."/>
            <person name="Hug L.A."/>
            <person name="Sharon I."/>
            <person name="Castelle C.J."/>
            <person name="Probst A.J."/>
            <person name="Thomas B.C."/>
            <person name="Singh A."/>
            <person name="Wilkins M.J."/>
            <person name="Karaoz U."/>
            <person name="Brodie E.L."/>
            <person name="Williams K.H."/>
            <person name="Hubbard S.S."/>
            <person name="Banfield J.F."/>
        </authorList>
    </citation>
    <scope>NUCLEOTIDE SEQUENCE [LARGE SCALE GENOMIC DNA]</scope>
</reference>
<dbReference type="FunFam" id="1.20.81.30:FF:000001">
    <property type="entry name" value="Type II secretion system protein F"/>
    <property type="match status" value="2"/>
</dbReference>
<dbReference type="Proteomes" id="UP000177690">
    <property type="component" value="Unassembled WGS sequence"/>
</dbReference>
<dbReference type="PANTHER" id="PTHR30012:SF0">
    <property type="entry name" value="TYPE II SECRETION SYSTEM PROTEIN F-RELATED"/>
    <property type="match status" value="1"/>
</dbReference>
<evidence type="ECO:0000256" key="6">
    <source>
        <dbReference type="ARBA" id="ARBA00022989"/>
    </source>
</evidence>
<proteinExistence type="inferred from homology"/>
<dbReference type="EMBL" id="MHJL01000019">
    <property type="protein sequence ID" value="OGY67636.1"/>
    <property type="molecule type" value="Genomic_DNA"/>
</dbReference>
<comment type="subcellular location">
    <subcellularLocation>
        <location evidence="1">Cell inner membrane</location>
        <topology evidence="1">Multi-pass membrane protein</topology>
    </subcellularLocation>
</comment>
<keyword evidence="4" id="KW-0997">Cell inner membrane</keyword>
<dbReference type="InterPro" id="IPR042094">
    <property type="entry name" value="T2SS_GspF_sf"/>
</dbReference>
<dbReference type="PRINTS" id="PR00812">
    <property type="entry name" value="BCTERIALGSPF"/>
</dbReference>
<evidence type="ECO:0000256" key="2">
    <source>
        <dbReference type="ARBA" id="ARBA00005745"/>
    </source>
</evidence>
<evidence type="ECO:0000256" key="4">
    <source>
        <dbReference type="ARBA" id="ARBA00022519"/>
    </source>
</evidence>
<dbReference type="InterPro" id="IPR018076">
    <property type="entry name" value="T2SS_GspF_dom"/>
</dbReference>
<evidence type="ECO:0000256" key="5">
    <source>
        <dbReference type="ARBA" id="ARBA00022692"/>
    </source>
</evidence>
<evidence type="ECO:0000256" key="3">
    <source>
        <dbReference type="ARBA" id="ARBA00022475"/>
    </source>
</evidence>
<sequence>GIFRRVSRKDLMIFTRQFATLLQAEVVLGDSLKILHTQTSNKTLQSVILEVSSDIDAGLSLSQALERHGDIFSEFYINLIRSAEVTGRMDESMSFLADFLEKDMNLVAKIRNALIYPAFILGLFFVVVIILVVAVFPQLRPIFADAQVDLPLVTKLLLDGGALLLDWWWAMVVIFGVCIWVIIDYFRTKEGRAVWNQLIIGLPVLGQVFRKMYIARFAEAARILLKGGIPIAQAIEISGHTLANVVYREVLQEAAEGIRRGESLSQILSKYSSAFPPLVSQMVAVGESTGRLEEMLGRIATFYIREVDTVVDNLVELIQPVVMVIVGVLVGLLFASILIPIYQLAQGF</sequence>
<keyword evidence="6 8" id="KW-1133">Transmembrane helix</keyword>
<dbReference type="STRING" id="1798409.A3I24_03330"/>
<dbReference type="AlphaFoldDB" id="A0A1G1ZU32"/>